<feature type="compositionally biased region" description="Basic and acidic residues" evidence="1">
    <location>
        <begin position="464"/>
        <end position="473"/>
    </location>
</feature>
<protein>
    <submittedName>
        <fullName evidence="2">Uncharacterized protein</fullName>
    </submittedName>
</protein>
<feature type="compositionally biased region" description="Polar residues" evidence="1">
    <location>
        <begin position="449"/>
        <end position="463"/>
    </location>
</feature>
<comment type="caution">
    <text evidence="2">The sequence shown here is derived from an EMBL/GenBank/DDBJ whole genome shotgun (WGS) entry which is preliminary data.</text>
</comment>
<dbReference type="AlphaFoldDB" id="A0A9Q5I5L2"/>
<accession>A0A9Q5I5L2</accession>
<feature type="region of interest" description="Disordered" evidence="1">
    <location>
        <begin position="402"/>
        <end position="431"/>
    </location>
</feature>
<feature type="compositionally biased region" description="Polar residues" evidence="1">
    <location>
        <begin position="285"/>
        <end position="316"/>
    </location>
</feature>
<feature type="compositionally biased region" description="Acidic residues" evidence="1">
    <location>
        <begin position="672"/>
        <end position="692"/>
    </location>
</feature>
<feature type="compositionally biased region" description="Acidic residues" evidence="1">
    <location>
        <begin position="699"/>
        <end position="709"/>
    </location>
</feature>
<dbReference type="Proteomes" id="UP000757232">
    <property type="component" value="Unassembled WGS sequence"/>
</dbReference>
<proteinExistence type="predicted"/>
<dbReference type="EMBL" id="LNZH02000036">
    <property type="protein sequence ID" value="OCB92079.1"/>
    <property type="molecule type" value="Genomic_DNA"/>
</dbReference>
<feature type="compositionally biased region" description="Pro residues" evidence="1">
    <location>
        <begin position="488"/>
        <end position="497"/>
    </location>
</feature>
<evidence type="ECO:0000313" key="2">
    <source>
        <dbReference type="EMBL" id="OCB92079.1"/>
    </source>
</evidence>
<feature type="compositionally biased region" description="Polar residues" evidence="1">
    <location>
        <begin position="343"/>
        <end position="363"/>
    </location>
</feature>
<evidence type="ECO:0000256" key="1">
    <source>
        <dbReference type="SAM" id="MobiDB-lite"/>
    </source>
</evidence>
<reference evidence="2" key="1">
    <citation type="submission" date="2016-06" db="EMBL/GenBank/DDBJ databases">
        <title>Draft Genome sequence of the fungus Inonotus baumii.</title>
        <authorList>
            <person name="Zhu H."/>
            <person name="Lin W."/>
        </authorList>
    </citation>
    <scope>NUCLEOTIDE SEQUENCE</scope>
    <source>
        <strain evidence="2">821</strain>
    </source>
</reference>
<keyword evidence="3" id="KW-1185">Reference proteome</keyword>
<organism evidence="2 3">
    <name type="scientific">Sanghuangporus baumii</name>
    <name type="common">Phellinus baumii</name>
    <dbReference type="NCBI Taxonomy" id="108892"/>
    <lineage>
        <taxon>Eukaryota</taxon>
        <taxon>Fungi</taxon>
        <taxon>Dikarya</taxon>
        <taxon>Basidiomycota</taxon>
        <taxon>Agaricomycotina</taxon>
        <taxon>Agaricomycetes</taxon>
        <taxon>Hymenochaetales</taxon>
        <taxon>Hymenochaetaceae</taxon>
        <taxon>Sanghuangporus</taxon>
    </lineage>
</organism>
<feature type="region of interest" description="Disordered" evidence="1">
    <location>
        <begin position="672"/>
        <end position="709"/>
    </location>
</feature>
<dbReference type="OrthoDB" id="10686869at2759"/>
<gene>
    <name evidence="2" type="ORF">A7U60_g589</name>
</gene>
<evidence type="ECO:0000313" key="3">
    <source>
        <dbReference type="Proteomes" id="UP000757232"/>
    </source>
</evidence>
<name>A0A9Q5I5L2_SANBA</name>
<feature type="region of interest" description="Disordered" evidence="1">
    <location>
        <begin position="445"/>
        <end position="540"/>
    </location>
</feature>
<sequence length="709" mass="78229">MITGFTKESLKPSSIQYFNMKGQAIIELILDAKRLSSDNFLASLEKYNVLQQIKDAGNEWFSEVKLIQYIKKRQKQFQATRSVKKPSKLLFPAGPYTIIEEEEKCIKSLQNFCLQQDHIQQLKKKKNVLFGKISGETRMHLRWLYQVLDREDHDHLEYWTCQKEYAVTLQEIKAYFEYLENSGVTVYRGLTKDARFKLQGLLRGMPSADQRIYRQWAKRAEVDDVQAVSGFIKHLRRVMGIGSVGEGQRYNTPPSARERSHQETSVHGLKNNNPPSPSLSLSPTRPGQETVASTTAAVSGRTFVTQPPSTPLASSQPDPPAIAEPVQKSTVIPPTSPRVGSKEPNSVGVSDSQARSRSLSIPVSATVPEPSPTHSSSSKPTTLTSLGLRPKITPSISELAPEAQISPTPELRSAPEAQISPTPELRSGSLPIPSATSYYTISEPASAPASLQSPQTSVVTESIRQPERGRETSQAEQKPLNFKNTVPKPQPHSPSSPSPGHVDETPIERAVQPKNTPKASDHTKPKFPVSPEDPFRLLGSHPLRSRSIRNEHQVRIVSARVRNDNAEEVHTVGSVSPVVQTLVQTVPAEITHDETHAAPSVIPQTFTATQWPSQYGFVVIGGRILVDKPAQAPAPVATLLDGQVKLVNSEKELSPPIATLAPKDIVMKTEYAEEGVDEDDDDELVYPEDEGSEYQPSDMEIDELDSDSN</sequence>
<feature type="region of interest" description="Disordered" evidence="1">
    <location>
        <begin position="244"/>
        <end position="388"/>
    </location>
</feature>
<feature type="compositionally biased region" description="Low complexity" evidence="1">
    <location>
        <begin position="366"/>
        <end position="385"/>
    </location>
</feature>